<organism evidence="1 2">
    <name type="scientific">Ralstonia insidiosa</name>
    <dbReference type="NCBI Taxonomy" id="190721"/>
    <lineage>
        <taxon>Bacteria</taxon>
        <taxon>Pseudomonadati</taxon>
        <taxon>Pseudomonadota</taxon>
        <taxon>Betaproteobacteria</taxon>
        <taxon>Burkholderiales</taxon>
        <taxon>Burkholderiaceae</taxon>
        <taxon>Ralstonia</taxon>
    </lineage>
</organism>
<dbReference type="Proteomes" id="UP000078572">
    <property type="component" value="Chromosome 1"/>
</dbReference>
<accession>A0A192A0I2</accession>
<dbReference type="GeneID" id="61527494"/>
<keyword evidence="2" id="KW-1185">Reference proteome</keyword>
<dbReference type="STRING" id="190721.ACS15_3344"/>
<dbReference type="EMBL" id="CP016022">
    <property type="protein sequence ID" value="ANJ73843.1"/>
    <property type="molecule type" value="Genomic_DNA"/>
</dbReference>
<evidence type="ECO:0000313" key="1">
    <source>
        <dbReference type="EMBL" id="ANJ73843.1"/>
    </source>
</evidence>
<proteinExistence type="predicted"/>
<dbReference type="Gene3D" id="1.10.10.1320">
    <property type="entry name" value="Anti-sigma factor, zinc-finger domain"/>
    <property type="match status" value="1"/>
</dbReference>
<gene>
    <name evidence="1" type="ORF">A9Y76_15850</name>
</gene>
<evidence type="ECO:0000313" key="2">
    <source>
        <dbReference type="Proteomes" id="UP000078572"/>
    </source>
</evidence>
<name>A0A192A0I2_9RALS</name>
<dbReference type="AlphaFoldDB" id="A0A192A0I2"/>
<reference evidence="2" key="1">
    <citation type="submission" date="2016-06" db="EMBL/GenBank/DDBJ databases">
        <authorList>
            <person name="Xu Y."/>
            <person name="Nagy A."/>
            <person name="Yan X."/>
            <person name="Kim S.W."/>
            <person name="Haley B."/>
            <person name="Liu N.T."/>
            <person name="Nou X."/>
        </authorList>
    </citation>
    <scope>NUCLEOTIDE SEQUENCE [LARGE SCALE GENOMIC DNA]</scope>
    <source>
        <strain evidence="2">ATCC 49129</strain>
    </source>
</reference>
<dbReference type="OrthoDB" id="9152892at2"/>
<dbReference type="RefSeq" id="WP_064805451.1">
    <property type="nucleotide sequence ID" value="NZ_CP016022.1"/>
</dbReference>
<dbReference type="InterPro" id="IPR041916">
    <property type="entry name" value="Anti_sigma_zinc_sf"/>
</dbReference>
<protein>
    <submittedName>
        <fullName evidence="1">Uncharacterized protein</fullName>
    </submittedName>
</protein>
<sequence>MSADVSHTAIHIDELHAYADGRLAAARRAAVEAYLAAHPGAAAEVAGWRKTDAQLHRALDPLLNEPVPPRRIPAAILAAAQQPPRARGFGTMRGWSVLALGVACLAIGTGAGWLGRGAFEPAVPMQRFANDALVSHVVFAPESKHMVEVPANEEAHLVTWLSRRLDAQLRIPDLTPLGYRLIGGRQTVSADMPTAMLMYEGPDGTRISVQLRRMPNNRDTGFRLETLTPGNRVLQAIHPAVDHPQPMAFYWADHGLGFAVSGPLARAQLLEVAQAVFRQYSEFTGAPQGKE</sequence>